<dbReference type="PROSITE" id="PS51352">
    <property type="entry name" value="THIOREDOXIN_2"/>
    <property type="match status" value="1"/>
</dbReference>
<dbReference type="eggNOG" id="COG0526">
    <property type="taxonomic scope" value="Bacteria"/>
</dbReference>
<dbReference type="KEGG" id="str:Sterm_0484"/>
<dbReference type="InterPro" id="IPR053143">
    <property type="entry name" value="Arylsulfate_ST"/>
</dbReference>
<name>D1AMY3_SEBTE</name>
<dbReference type="Proteomes" id="UP000000845">
    <property type="component" value="Chromosome"/>
</dbReference>
<dbReference type="InterPro" id="IPR036249">
    <property type="entry name" value="Thioredoxin-like_sf"/>
</dbReference>
<dbReference type="GO" id="GO:0004062">
    <property type="term" value="F:aryl sulfotransferase activity"/>
    <property type="evidence" value="ECO:0007669"/>
    <property type="project" value="InterPro"/>
</dbReference>
<evidence type="ECO:0000259" key="1">
    <source>
        <dbReference type="PROSITE" id="PS51352"/>
    </source>
</evidence>
<dbReference type="InterPro" id="IPR010262">
    <property type="entry name" value="Arylsulfotransferase_bact"/>
</dbReference>
<dbReference type="CDD" id="cd02947">
    <property type="entry name" value="TRX_family"/>
    <property type="match status" value="1"/>
</dbReference>
<dbReference type="InterPro" id="IPR013766">
    <property type="entry name" value="Thioredoxin_domain"/>
</dbReference>
<dbReference type="Pfam" id="PF05935">
    <property type="entry name" value="Arylsulfotrans"/>
    <property type="match status" value="1"/>
</dbReference>
<reference evidence="2 3" key="2">
    <citation type="journal article" date="2010" name="Stand. Genomic Sci.">
        <title>Complete genome sequence of Sebaldella termitidis type strain (NCTC 11300).</title>
        <authorList>
            <person name="Harmon-Smith M."/>
            <person name="Celia L."/>
            <person name="Chertkov O."/>
            <person name="Lapidus A."/>
            <person name="Copeland A."/>
            <person name="Glavina Del Rio T."/>
            <person name="Nolan M."/>
            <person name="Lucas S."/>
            <person name="Tice H."/>
            <person name="Cheng J.F."/>
            <person name="Han C."/>
            <person name="Detter J.C."/>
            <person name="Bruce D."/>
            <person name="Goodwin L."/>
            <person name="Pitluck S."/>
            <person name="Pati A."/>
            <person name="Liolios K."/>
            <person name="Ivanova N."/>
            <person name="Mavromatis K."/>
            <person name="Mikhailova N."/>
            <person name="Chen A."/>
            <person name="Palaniappan K."/>
            <person name="Land M."/>
            <person name="Hauser L."/>
            <person name="Chang Y.J."/>
            <person name="Jeffries C.D."/>
            <person name="Brettin T."/>
            <person name="Goker M."/>
            <person name="Beck B."/>
            <person name="Bristow J."/>
            <person name="Eisen J.A."/>
            <person name="Markowitz V."/>
            <person name="Hugenholtz P."/>
            <person name="Kyrpides N.C."/>
            <person name="Klenk H.P."/>
            <person name="Chen F."/>
        </authorList>
    </citation>
    <scope>NUCLEOTIDE SEQUENCE [LARGE SCALE GENOMIC DNA]</scope>
    <source>
        <strain evidence="3">ATCC 33386 / NCTC 11300</strain>
    </source>
</reference>
<dbReference type="HOGENOM" id="CLU_032299_0_0_0"/>
<dbReference type="SUPFAM" id="SSF52833">
    <property type="entry name" value="Thioredoxin-like"/>
    <property type="match status" value="1"/>
</dbReference>
<protein>
    <submittedName>
        <fullName evidence="2">Thioredoxin domain protein</fullName>
    </submittedName>
</protein>
<dbReference type="EMBL" id="CP001739">
    <property type="protein sequence ID" value="ACZ07359.1"/>
    <property type="molecule type" value="Genomic_DNA"/>
</dbReference>
<proteinExistence type="predicted"/>
<dbReference type="RefSeq" id="WP_012859957.1">
    <property type="nucleotide sequence ID" value="NC_013517.1"/>
</dbReference>
<feature type="domain" description="Thioredoxin" evidence="1">
    <location>
        <begin position="493"/>
        <end position="597"/>
    </location>
</feature>
<evidence type="ECO:0000313" key="2">
    <source>
        <dbReference type="EMBL" id="ACZ07359.1"/>
    </source>
</evidence>
<gene>
    <name evidence="2" type="ordered locus">Sterm_0484</name>
</gene>
<dbReference type="Pfam" id="PF00085">
    <property type="entry name" value="Thioredoxin"/>
    <property type="match status" value="1"/>
</dbReference>
<accession>D1AMY3</accession>
<sequence>MGHPTVYPTGVTIYNSDKAWNGYTIIQACELGAVLLDMNGKELRLWEGLHGFPNKIFPGGHILGHSGSRNPKYGMQDMIDLIQIDWEGNIVWKFNRYEYIKDGENEAEWMARAHHDYQREGSSTGYYSPGQEPKINSGNTLILVHKNLYNKKISDKLLLDDAIIEVDWEGNVIWEWICSDHFDELGFDEAAKNVLFRDPNMRKAGEGMGDWMHINSMSTLGPNKWYDQGDERFHPDNIIWDARESNIIAIIEKRSGKIVWKLGPDYSKEELKHIGWIIGQHHAHMIPKGLPGEGNILVFDNGGWGGYGEINPMSKIGQKNALRDYSRILEINPVTLDIVWQYTPAEAGFPHPTDSFRFYSPYISSAQRLENGNTLIDEGADGRIFEVTPEHEIVWEFISPYWGKTTKNNMIYRAYRIPYDWIPQLEKPEEKSITAPDIRNFRLPNAAKTGAASIIKVEGLRPYEDSSDALCIIVDQENIKRSPKLFTIDREIFTENNTAEKKEAENRNEEKILVLFGAERCVHCKNLYLILVKIISKYKNKLKFEYIDVDKKTEFIEKYQIRGIPTLIVFEKGKILAQSYGEKSEAELIEFFNDIENRFL</sequence>
<dbReference type="STRING" id="526218.Sterm_0484"/>
<dbReference type="Gene3D" id="3.40.30.10">
    <property type="entry name" value="Glutaredoxin"/>
    <property type="match status" value="1"/>
</dbReference>
<reference evidence="3" key="1">
    <citation type="submission" date="2009-09" db="EMBL/GenBank/DDBJ databases">
        <title>The complete chromosome of Sebaldella termitidis ATCC 33386.</title>
        <authorList>
            <consortium name="US DOE Joint Genome Institute (JGI-PGF)"/>
            <person name="Lucas S."/>
            <person name="Copeland A."/>
            <person name="Lapidus A."/>
            <person name="Glavina del Rio T."/>
            <person name="Dalin E."/>
            <person name="Tice H."/>
            <person name="Bruce D."/>
            <person name="Goodwin L."/>
            <person name="Pitluck S."/>
            <person name="Kyrpides N."/>
            <person name="Mavromatis K."/>
            <person name="Ivanova N."/>
            <person name="Mikhailova N."/>
            <person name="Sims D."/>
            <person name="Meincke L."/>
            <person name="Brettin T."/>
            <person name="Detter J.C."/>
            <person name="Han C."/>
            <person name="Larimer F."/>
            <person name="Land M."/>
            <person name="Hauser L."/>
            <person name="Markowitz V."/>
            <person name="Cheng J.F."/>
            <person name="Hugenholtz P."/>
            <person name="Woyke T."/>
            <person name="Wu D."/>
            <person name="Eisen J.A."/>
        </authorList>
    </citation>
    <scope>NUCLEOTIDE SEQUENCE [LARGE SCALE GENOMIC DNA]</scope>
    <source>
        <strain evidence="3">ATCC 33386 / NCTC 11300</strain>
    </source>
</reference>
<dbReference type="PANTHER" id="PTHR35340">
    <property type="entry name" value="PQQ ENZYME REPEAT PROTEIN-RELATED"/>
    <property type="match status" value="1"/>
</dbReference>
<organism evidence="2 3">
    <name type="scientific">Sebaldella termitidis (strain ATCC 33386 / NCTC 11300)</name>
    <dbReference type="NCBI Taxonomy" id="526218"/>
    <lineage>
        <taxon>Bacteria</taxon>
        <taxon>Fusobacteriati</taxon>
        <taxon>Fusobacteriota</taxon>
        <taxon>Fusobacteriia</taxon>
        <taxon>Fusobacteriales</taxon>
        <taxon>Leptotrichiaceae</taxon>
        <taxon>Sebaldella</taxon>
    </lineage>
</organism>
<dbReference type="AlphaFoldDB" id="D1AMY3"/>
<evidence type="ECO:0000313" key="3">
    <source>
        <dbReference type="Proteomes" id="UP000000845"/>
    </source>
</evidence>
<dbReference type="SMR" id="D1AMY3"/>
<keyword evidence="3" id="KW-1185">Reference proteome</keyword>
<dbReference type="PANTHER" id="PTHR35340:SF5">
    <property type="entry name" value="ASST-DOMAIN-CONTAINING PROTEIN"/>
    <property type="match status" value="1"/>
</dbReference>